<feature type="region of interest" description="Disordered" evidence="1">
    <location>
        <begin position="86"/>
        <end position="109"/>
    </location>
</feature>
<gene>
    <name evidence="2" type="ORF">PCOR1329_LOCUS53085</name>
</gene>
<accession>A0ABN9UZ58</accession>
<comment type="caution">
    <text evidence="2">The sequence shown here is derived from an EMBL/GenBank/DDBJ whole genome shotgun (WGS) entry which is preliminary data.</text>
</comment>
<evidence type="ECO:0000256" key="1">
    <source>
        <dbReference type="SAM" id="MobiDB-lite"/>
    </source>
</evidence>
<protein>
    <submittedName>
        <fullName evidence="2">Uncharacterized protein</fullName>
    </submittedName>
</protein>
<keyword evidence="3" id="KW-1185">Reference proteome</keyword>
<evidence type="ECO:0000313" key="2">
    <source>
        <dbReference type="EMBL" id="CAK0865608.1"/>
    </source>
</evidence>
<sequence>MVTQLATEHSGEVNALYEQVMAMRAELDRCKDLMSGFADREKAITQLMNELQQQAIQATTQHAFNESRVEQDASDEVQRIKSLLSSPAVPPPSVTPHLQQVVPMPFGGR</sequence>
<dbReference type="Proteomes" id="UP001189429">
    <property type="component" value="Unassembled WGS sequence"/>
</dbReference>
<name>A0ABN9UZ58_9DINO</name>
<reference evidence="2" key="1">
    <citation type="submission" date="2023-10" db="EMBL/GenBank/DDBJ databases">
        <authorList>
            <person name="Chen Y."/>
            <person name="Shah S."/>
            <person name="Dougan E. K."/>
            <person name="Thang M."/>
            <person name="Chan C."/>
        </authorList>
    </citation>
    <scope>NUCLEOTIDE SEQUENCE [LARGE SCALE GENOMIC DNA]</scope>
</reference>
<proteinExistence type="predicted"/>
<organism evidence="2 3">
    <name type="scientific">Prorocentrum cordatum</name>
    <dbReference type="NCBI Taxonomy" id="2364126"/>
    <lineage>
        <taxon>Eukaryota</taxon>
        <taxon>Sar</taxon>
        <taxon>Alveolata</taxon>
        <taxon>Dinophyceae</taxon>
        <taxon>Prorocentrales</taxon>
        <taxon>Prorocentraceae</taxon>
        <taxon>Prorocentrum</taxon>
    </lineage>
</organism>
<dbReference type="EMBL" id="CAUYUJ010016468">
    <property type="protein sequence ID" value="CAK0865608.1"/>
    <property type="molecule type" value="Genomic_DNA"/>
</dbReference>
<evidence type="ECO:0000313" key="3">
    <source>
        <dbReference type="Proteomes" id="UP001189429"/>
    </source>
</evidence>